<sequence>MSFVFCILKIFSNKNSGFYFLFSFSLLSFLCAIFFFSHAHFSLSRGLPMYIHIHFPPLPFLPLNSYKWPTNINWK</sequence>
<keyword evidence="2" id="KW-1185">Reference proteome</keyword>
<reference evidence="1" key="1">
    <citation type="submission" date="2023-11" db="EMBL/GenBank/DDBJ databases">
        <authorList>
            <person name="Poullet M."/>
        </authorList>
    </citation>
    <scope>NUCLEOTIDE SEQUENCE</scope>
    <source>
        <strain evidence="1">E1834</strain>
    </source>
</reference>
<dbReference type="Proteomes" id="UP001497535">
    <property type="component" value="Unassembled WGS sequence"/>
</dbReference>
<protein>
    <submittedName>
        <fullName evidence="1">Uncharacterized protein</fullName>
    </submittedName>
</protein>
<evidence type="ECO:0000313" key="2">
    <source>
        <dbReference type="Proteomes" id="UP001497535"/>
    </source>
</evidence>
<comment type="caution">
    <text evidence="1">The sequence shown here is derived from an EMBL/GenBank/DDBJ whole genome shotgun (WGS) entry which is preliminary data.</text>
</comment>
<proteinExistence type="predicted"/>
<accession>A0ACB0XXZ5</accession>
<organism evidence="1 2">
    <name type="scientific">Meloidogyne enterolobii</name>
    <name type="common">Root-knot nematode worm</name>
    <name type="synonym">Meloidogyne mayaguensis</name>
    <dbReference type="NCBI Taxonomy" id="390850"/>
    <lineage>
        <taxon>Eukaryota</taxon>
        <taxon>Metazoa</taxon>
        <taxon>Ecdysozoa</taxon>
        <taxon>Nematoda</taxon>
        <taxon>Chromadorea</taxon>
        <taxon>Rhabditida</taxon>
        <taxon>Tylenchina</taxon>
        <taxon>Tylenchomorpha</taxon>
        <taxon>Tylenchoidea</taxon>
        <taxon>Meloidogynidae</taxon>
        <taxon>Meloidogyninae</taxon>
        <taxon>Meloidogyne</taxon>
    </lineage>
</organism>
<gene>
    <name evidence="1" type="ORF">MENTE1834_LOCUS5149</name>
</gene>
<name>A0ACB0XXZ5_MELEN</name>
<dbReference type="EMBL" id="CAVMJV010000004">
    <property type="protein sequence ID" value="CAK5023276.1"/>
    <property type="molecule type" value="Genomic_DNA"/>
</dbReference>
<evidence type="ECO:0000313" key="1">
    <source>
        <dbReference type="EMBL" id="CAK5023276.1"/>
    </source>
</evidence>